<keyword evidence="2" id="KW-1185">Reference proteome</keyword>
<accession>A0A0X8FBE9</accession>
<reference evidence="2" key="2">
    <citation type="submission" date="2016-01" db="EMBL/GenBank/DDBJ databases">
        <title>Six Aerococcus type strain genome sequencing and assembly using PacBio and Illumina Hiseq.</title>
        <authorList>
            <person name="Carkaci D."/>
            <person name="Dargis R."/>
            <person name="Nielsen X.C."/>
            <person name="Skovgaard O."/>
            <person name="Fuursted K."/>
            <person name="Christensen J.J."/>
        </authorList>
    </citation>
    <scope>NUCLEOTIDE SEQUENCE [LARGE SCALE GENOMIC DNA]</scope>
    <source>
        <strain evidence="2">CCUG43001</strain>
    </source>
</reference>
<dbReference type="RefSeq" id="WP_067974205.1">
    <property type="nucleotide sequence ID" value="NZ_CP014160.1"/>
</dbReference>
<proteinExistence type="predicted"/>
<gene>
    <name evidence="1" type="ORF">AWM72_05060</name>
</gene>
<evidence type="ECO:0000313" key="1">
    <source>
        <dbReference type="EMBL" id="AMB94167.1"/>
    </source>
</evidence>
<reference evidence="1 2" key="1">
    <citation type="journal article" date="2016" name="Genome Announc.">
        <title>Complete Genome Sequences of Aerococcus christensenii CCUG 28831T, Aerococcus sanguinicola CCUG 43001T, Aerococcus urinae CCUG 36881T, Aerococcus urinaeequi CCUG 28094T, Aerococcus urinaehominis CCUG 42038 BT, and Aerococcus viridans CCUG 4311T.</title>
        <authorList>
            <person name="Carkaci D."/>
            <person name="Dargis R."/>
            <person name="Nielsen X.C."/>
            <person name="Skovgaard O."/>
            <person name="Fuursted K."/>
            <person name="Christensen J.J."/>
        </authorList>
    </citation>
    <scope>NUCLEOTIDE SEQUENCE [LARGE SCALE GENOMIC DNA]</scope>
    <source>
        <strain evidence="1 2">CCUG43001</strain>
    </source>
</reference>
<dbReference type="KEGG" id="asan:AWM72_05060"/>
<dbReference type="Proteomes" id="UP000069912">
    <property type="component" value="Chromosome"/>
</dbReference>
<evidence type="ECO:0000313" key="2">
    <source>
        <dbReference type="Proteomes" id="UP000069912"/>
    </source>
</evidence>
<dbReference type="GeneID" id="92903432"/>
<dbReference type="AlphaFoldDB" id="A0A0X8FBE9"/>
<sequence>MTKDQHLLAEDAFIRKTHRLRELFFEAIHQADQDQLQVLLKEMRPLFYNRRLGLLDRVQGSSLRSLKNLMLSHNSMMALEAERAGLDPALSHHLTEKFAIIIEKASEEEDLIRLHDEMAMEYARSDRGATGQRLG</sequence>
<organism evidence="1 2">
    <name type="scientific">Aerococcus sanguinicola</name>
    <dbReference type="NCBI Taxonomy" id="119206"/>
    <lineage>
        <taxon>Bacteria</taxon>
        <taxon>Bacillati</taxon>
        <taxon>Bacillota</taxon>
        <taxon>Bacilli</taxon>
        <taxon>Lactobacillales</taxon>
        <taxon>Aerococcaceae</taxon>
        <taxon>Aerococcus</taxon>
    </lineage>
</organism>
<protein>
    <submittedName>
        <fullName evidence="1">Uncharacterized protein</fullName>
    </submittedName>
</protein>
<name>A0A0X8FBE9_9LACT</name>
<dbReference type="EMBL" id="CP014160">
    <property type="protein sequence ID" value="AMB94167.1"/>
    <property type="molecule type" value="Genomic_DNA"/>
</dbReference>